<dbReference type="Proteomes" id="UP001234798">
    <property type="component" value="Chromosome"/>
</dbReference>
<keyword evidence="3 5" id="KW-1133">Transmembrane helix</keyword>
<feature type="transmembrane region" description="Helical" evidence="5">
    <location>
        <begin position="417"/>
        <end position="439"/>
    </location>
</feature>
<evidence type="ECO:0000313" key="8">
    <source>
        <dbReference type="Proteomes" id="UP001234798"/>
    </source>
</evidence>
<dbReference type="PROSITE" id="PS50850">
    <property type="entry name" value="MFS"/>
    <property type="match status" value="1"/>
</dbReference>
<evidence type="ECO:0000256" key="3">
    <source>
        <dbReference type="ARBA" id="ARBA00022989"/>
    </source>
</evidence>
<feature type="transmembrane region" description="Helical" evidence="5">
    <location>
        <begin position="354"/>
        <end position="373"/>
    </location>
</feature>
<evidence type="ECO:0000256" key="2">
    <source>
        <dbReference type="ARBA" id="ARBA00022692"/>
    </source>
</evidence>
<dbReference type="SUPFAM" id="SSF103473">
    <property type="entry name" value="MFS general substrate transporter"/>
    <property type="match status" value="1"/>
</dbReference>
<dbReference type="EMBL" id="CP132976">
    <property type="protein sequence ID" value="WMD20848.1"/>
    <property type="molecule type" value="Genomic_DNA"/>
</dbReference>
<gene>
    <name evidence="7" type="ORF">RAS12_00305</name>
</gene>
<feature type="transmembrane region" description="Helical" evidence="5">
    <location>
        <begin position="187"/>
        <end position="208"/>
    </location>
</feature>
<evidence type="ECO:0000259" key="6">
    <source>
        <dbReference type="PROSITE" id="PS50850"/>
    </source>
</evidence>
<feature type="transmembrane region" description="Helical" evidence="5">
    <location>
        <begin position="385"/>
        <end position="405"/>
    </location>
</feature>
<evidence type="ECO:0000256" key="4">
    <source>
        <dbReference type="ARBA" id="ARBA00023136"/>
    </source>
</evidence>
<feature type="transmembrane region" description="Helical" evidence="5">
    <location>
        <begin position="245"/>
        <end position="269"/>
    </location>
</feature>
<dbReference type="InterPro" id="IPR020846">
    <property type="entry name" value="MFS_dom"/>
</dbReference>
<keyword evidence="8" id="KW-1185">Reference proteome</keyword>
<feature type="transmembrane region" description="Helical" evidence="5">
    <location>
        <begin position="289"/>
        <end position="314"/>
    </location>
</feature>
<evidence type="ECO:0000313" key="7">
    <source>
        <dbReference type="EMBL" id="WMD20848.1"/>
    </source>
</evidence>
<dbReference type="PANTHER" id="PTHR23501:SF51">
    <property type="entry name" value="MULTIDRUG RESISTANCE PROTEIN B"/>
    <property type="match status" value="1"/>
</dbReference>
<reference evidence="7 8" key="1">
    <citation type="submission" date="2023-08" db="EMBL/GenBank/DDBJ databases">
        <title>Achromobacter seleniivolatilans sp. nov., isolated from seleniferous soil.</title>
        <authorList>
            <person name="Zhang S."/>
            <person name="Li K."/>
            <person name="Peng J."/>
            <person name="Zhao Q."/>
            <person name="Wang H."/>
            <person name="Guo Y."/>
        </authorList>
    </citation>
    <scope>NUCLEOTIDE SEQUENCE [LARGE SCALE GENOMIC DNA]</scope>
    <source>
        <strain evidence="7 8">R39</strain>
    </source>
</reference>
<comment type="subcellular location">
    <subcellularLocation>
        <location evidence="1">Membrane</location>
        <topology evidence="1">Multi-pass membrane protein</topology>
    </subcellularLocation>
</comment>
<feature type="transmembrane region" description="Helical" evidence="5">
    <location>
        <begin position="153"/>
        <end position="175"/>
    </location>
</feature>
<dbReference type="RefSeq" id="WP_306944343.1">
    <property type="nucleotide sequence ID" value="NZ_CP132976.1"/>
</dbReference>
<keyword evidence="4 5" id="KW-0472">Membrane</keyword>
<protein>
    <submittedName>
        <fullName evidence="7">MFS transporter</fullName>
    </submittedName>
</protein>
<feature type="transmembrane region" description="Helical" evidence="5">
    <location>
        <begin position="326"/>
        <end position="347"/>
    </location>
</feature>
<accession>A0ABY9M3U5</accession>
<feature type="transmembrane region" description="Helical" evidence="5">
    <location>
        <begin position="504"/>
        <end position="526"/>
    </location>
</feature>
<organism evidence="7 8">
    <name type="scientific">Achromobacter seleniivolatilans</name>
    <dbReference type="NCBI Taxonomy" id="3047478"/>
    <lineage>
        <taxon>Bacteria</taxon>
        <taxon>Pseudomonadati</taxon>
        <taxon>Pseudomonadota</taxon>
        <taxon>Betaproteobacteria</taxon>
        <taxon>Burkholderiales</taxon>
        <taxon>Alcaligenaceae</taxon>
        <taxon>Achromobacter</taxon>
    </lineage>
</organism>
<feature type="transmembrane region" description="Helical" evidence="5">
    <location>
        <begin position="220"/>
        <end position="239"/>
    </location>
</feature>
<evidence type="ECO:0000256" key="5">
    <source>
        <dbReference type="SAM" id="Phobius"/>
    </source>
</evidence>
<feature type="transmembrane region" description="Helical" evidence="5">
    <location>
        <begin position="21"/>
        <end position="43"/>
    </location>
</feature>
<evidence type="ECO:0000256" key="1">
    <source>
        <dbReference type="ARBA" id="ARBA00004141"/>
    </source>
</evidence>
<dbReference type="InterPro" id="IPR036259">
    <property type="entry name" value="MFS_trans_sf"/>
</dbReference>
<dbReference type="PANTHER" id="PTHR23501">
    <property type="entry name" value="MAJOR FACILITATOR SUPERFAMILY"/>
    <property type="match status" value="1"/>
</dbReference>
<feature type="domain" description="Major facilitator superfamily (MFS) profile" evidence="6">
    <location>
        <begin position="33"/>
        <end position="527"/>
    </location>
</feature>
<dbReference type="Gene3D" id="1.20.1250.20">
    <property type="entry name" value="MFS general substrate transporter like domains"/>
    <property type="match status" value="2"/>
</dbReference>
<proteinExistence type="predicted"/>
<sequence>MISISSQTSPRSRAFFWFSRLFAGASAPRPLLAVIGIFIGAFMTSLHTRMISVGQRDLGGVFGLSIDEMAWLITVLNASQLLIAPAVPWFATVFGMVRVVGIAGVLLLLACIATPYATSIEVIFALHIAQGILLGIFLSVTLLIVFKSLRPALWIAVMAFYGLRIVVGVNVGVPMAGVFADGLGWQWIYWTTGLLSMCMVWMIWKALPGQITDKAMLKRTDWPGIIMFCGGLTLLYAGIDQGERLDWLGSGVVVSCLVGGAALALIALVRAEFTPAAFPSRAGISNRNILLGFVLAGLYGMLISANAALVSTFLSVMGGLKAIQMGWVLLFAVAGNIAAIPIVIWLGRRVDARVNLALGLTLFAIAAVMGTTLTNEWRAHEFTLLLVVMGVAHSFVFVGLMAVIVSNVVPQNILSMLSFIPVIRIILPTISAAALSAWLRNQGAHYRAVLGESLPAGDTRVAGQITALQERYAGMGAGDPVFQAKAGVGKLIAREANVLAFMDGFHLVLAVCLVALFVSLLVRAAPWNPVSPPLKK</sequence>
<name>A0ABY9M3U5_9BURK</name>
<feature type="transmembrane region" description="Helical" evidence="5">
    <location>
        <begin position="97"/>
        <end position="117"/>
    </location>
</feature>
<keyword evidence="2 5" id="KW-0812">Transmembrane</keyword>
<feature type="transmembrane region" description="Helical" evidence="5">
    <location>
        <begin position="123"/>
        <end position="146"/>
    </location>
</feature>
<feature type="transmembrane region" description="Helical" evidence="5">
    <location>
        <begin position="69"/>
        <end position="90"/>
    </location>
</feature>
<dbReference type="InterPro" id="IPR011701">
    <property type="entry name" value="MFS"/>
</dbReference>
<dbReference type="Pfam" id="PF07690">
    <property type="entry name" value="MFS_1"/>
    <property type="match status" value="1"/>
</dbReference>